<dbReference type="Gene3D" id="1.10.10.10">
    <property type="entry name" value="Winged helix-like DNA-binding domain superfamily/Winged helix DNA-binding domain"/>
    <property type="match status" value="1"/>
</dbReference>
<accession>A0AAU7VU54</accession>
<dbReference type="InterPro" id="IPR036388">
    <property type="entry name" value="WH-like_DNA-bd_sf"/>
</dbReference>
<dbReference type="SUPFAM" id="SSF53067">
    <property type="entry name" value="Actin-like ATPase domain"/>
    <property type="match status" value="1"/>
</dbReference>
<protein>
    <submittedName>
        <fullName evidence="2">ROK family protein</fullName>
    </submittedName>
</protein>
<evidence type="ECO:0000313" key="2">
    <source>
        <dbReference type="EMBL" id="XBX77717.1"/>
    </source>
</evidence>
<dbReference type="PANTHER" id="PTHR18964">
    <property type="entry name" value="ROK (REPRESSOR, ORF, KINASE) FAMILY"/>
    <property type="match status" value="1"/>
</dbReference>
<dbReference type="EMBL" id="CP158357">
    <property type="protein sequence ID" value="XBX77717.1"/>
    <property type="molecule type" value="Genomic_DNA"/>
</dbReference>
<organism evidence="2">
    <name type="scientific">Microbacterium sp. A8/3-1</name>
    <dbReference type="NCBI Taxonomy" id="3160749"/>
    <lineage>
        <taxon>Bacteria</taxon>
        <taxon>Bacillati</taxon>
        <taxon>Actinomycetota</taxon>
        <taxon>Actinomycetes</taxon>
        <taxon>Micrococcales</taxon>
        <taxon>Microbacteriaceae</taxon>
        <taxon>Microbacterium</taxon>
    </lineage>
</organism>
<dbReference type="AlphaFoldDB" id="A0AAU7VU54"/>
<comment type="similarity">
    <text evidence="1">Belongs to the ROK (NagC/XylR) family.</text>
</comment>
<gene>
    <name evidence="2" type="ORF">ABS642_17620</name>
</gene>
<dbReference type="InterPro" id="IPR036390">
    <property type="entry name" value="WH_DNA-bd_sf"/>
</dbReference>
<reference evidence="2" key="1">
    <citation type="submission" date="2024-06" db="EMBL/GenBank/DDBJ databases">
        <title>Draft genome sequence of Microbacterium sp. strain A8/3-1, isolated from Oxytropis tragacanthoides Fisch. ex DC. Root nodules in the Altai region of Russia.</title>
        <authorList>
            <person name="Sazanova A."/>
            <person name="Guro P."/>
            <person name="Kuznetsova I."/>
            <person name="Belimov A."/>
            <person name="Safronova V."/>
        </authorList>
    </citation>
    <scope>NUCLEOTIDE SEQUENCE</scope>
    <source>
        <strain evidence="2">A8/3-1</strain>
    </source>
</reference>
<dbReference type="InterPro" id="IPR000600">
    <property type="entry name" value="ROK"/>
</dbReference>
<dbReference type="InterPro" id="IPR043129">
    <property type="entry name" value="ATPase_NBD"/>
</dbReference>
<dbReference type="RefSeq" id="WP_350351146.1">
    <property type="nucleotide sequence ID" value="NZ_CP158357.1"/>
</dbReference>
<dbReference type="Pfam" id="PF00480">
    <property type="entry name" value="ROK"/>
    <property type="match status" value="1"/>
</dbReference>
<dbReference type="Gene3D" id="3.30.420.40">
    <property type="match status" value="2"/>
</dbReference>
<sequence>MTDASTGRSGTAVLKDSGDGVRARNLARVLRLVHLGGAQSRAQLTTATGLNRSTIADLVAELVGEGWVVERDPDPVGRVGRPSPVVAASPRSVVIAVNPEIDAVEIAAIDLSRTIAVRERIESSTLLTAVDVADLVADVVERWRAGPLEDARLVAVGVAVPGLVRAADGLVRNAPHLGWTDVPVRALIAEATGLPAAVGNDASLGALAEHLFGAAQGADDVVYLNGGPSGIGGGIIVHGSPVGGVGGYAGEFGQNRVDAVHATVLEDDVSRARLLAVLGLAAADDATLADALAAASDDDPVREECLRQRRLLAQAIADAVNILNPSVVVLGGFLAQLEELDPEGFAAAVAERAMSENAEGLRILPASLAADRLLLGAAELAFTSVGVI</sequence>
<name>A0AAU7VU54_9MICO</name>
<dbReference type="PANTHER" id="PTHR18964:SF149">
    <property type="entry name" value="BIFUNCTIONAL UDP-N-ACETYLGLUCOSAMINE 2-EPIMERASE_N-ACETYLMANNOSAMINE KINASE"/>
    <property type="match status" value="1"/>
</dbReference>
<dbReference type="SUPFAM" id="SSF46785">
    <property type="entry name" value="Winged helix' DNA-binding domain"/>
    <property type="match status" value="1"/>
</dbReference>
<evidence type="ECO:0000256" key="1">
    <source>
        <dbReference type="ARBA" id="ARBA00006479"/>
    </source>
</evidence>
<proteinExistence type="inferred from homology"/>